<sequence length="74" mass="8240">ARKAIAYYEQQLVITREIGDRRGEGASLFNAAVSLKNLGQDREAIARARAALEILARIEAPSAETVRKWLADWT</sequence>
<dbReference type="Gene3D" id="1.25.40.10">
    <property type="entry name" value="Tetratricopeptide repeat domain"/>
    <property type="match status" value="1"/>
</dbReference>
<dbReference type="InterPro" id="IPR011990">
    <property type="entry name" value="TPR-like_helical_dom_sf"/>
</dbReference>
<gene>
    <name evidence="1" type="ORF">KAJ83_14580</name>
</gene>
<feature type="non-terminal residue" evidence="1">
    <location>
        <position position="1"/>
    </location>
</feature>
<proteinExistence type="predicted"/>
<organism evidence="1 2">
    <name type="scientific">Marivibrio halodurans</name>
    <dbReference type="NCBI Taxonomy" id="2039722"/>
    <lineage>
        <taxon>Bacteria</taxon>
        <taxon>Pseudomonadati</taxon>
        <taxon>Pseudomonadota</taxon>
        <taxon>Alphaproteobacteria</taxon>
        <taxon>Rhodospirillales</taxon>
        <taxon>Rhodospirillaceae</taxon>
        <taxon>Marivibrio</taxon>
    </lineage>
</organism>
<accession>A0A8J7SNV7</accession>
<comment type="caution">
    <text evidence="1">The sequence shown here is derived from an EMBL/GenBank/DDBJ whole genome shotgun (WGS) entry which is preliminary data.</text>
</comment>
<keyword evidence="2" id="KW-1185">Reference proteome</keyword>
<evidence type="ECO:0008006" key="3">
    <source>
        <dbReference type="Google" id="ProtNLM"/>
    </source>
</evidence>
<dbReference type="AlphaFoldDB" id="A0A8J7SNV7"/>
<protein>
    <recommendedName>
        <fullName evidence="3">Tetratricopeptide repeat protein</fullName>
    </recommendedName>
</protein>
<reference evidence="1" key="1">
    <citation type="submission" date="2021-04" db="EMBL/GenBank/DDBJ databases">
        <authorList>
            <person name="Zhang D.-C."/>
        </authorList>
    </citation>
    <scope>NUCLEOTIDE SEQUENCE</scope>
    <source>
        <strain evidence="1">CGMCC 1.15697</strain>
    </source>
</reference>
<dbReference type="RefSeq" id="WP_210682838.1">
    <property type="nucleotide sequence ID" value="NZ_JAGMWN010000007.1"/>
</dbReference>
<dbReference type="Proteomes" id="UP000672602">
    <property type="component" value="Unassembled WGS sequence"/>
</dbReference>
<evidence type="ECO:0000313" key="2">
    <source>
        <dbReference type="Proteomes" id="UP000672602"/>
    </source>
</evidence>
<dbReference type="SUPFAM" id="SSF48452">
    <property type="entry name" value="TPR-like"/>
    <property type="match status" value="1"/>
</dbReference>
<dbReference type="EMBL" id="JAGMWN010000007">
    <property type="protein sequence ID" value="MBP5858243.1"/>
    <property type="molecule type" value="Genomic_DNA"/>
</dbReference>
<name>A0A8J7SNV7_9PROT</name>
<evidence type="ECO:0000313" key="1">
    <source>
        <dbReference type="EMBL" id="MBP5858243.1"/>
    </source>
</evidence>